<dbReference type="OrthoDB" id="9810174at2"/>
<dbReference type="Pfam" id="PF07484">
    <property type="entry name" value="Collar"/>
    <property type="match status" value="1"/>
</dbReference>
<organism evidence="2 3">
    <name type="scientific">Pectobacterium actinidiae</name>
    <dbReference type="NCBI Taxonomy" id="1507808"/>
    <lineage>
        <taxon>Bacteria</taxon>
        <taxon>Pseudomonadati</taxon>
        <taxon>Pseudomonadota</taxon>
        <taxon>Gammaproteobacteria</taxon>
        <taxon>Enterobacterales</taxon>
        <taxon>Pectobacteriaceae</taxon>
        <taxon>Pectobacterium</taxon>
    </lineage>
</organism>
<dbReference type="RefSeq" id="WP_039360061.1">
    <property type="nucleotide sequence ID" value="NZ_JRMH01000001.1"/>
</dbReference>
<dbReference type="AlphaFoldDB" id="A0A1V2R607"/>
<gene>
    <name evidence="2" type="ORF">BSK71_05490</name>
</gene>
<dbReference type="Gene3D" id="3.90.1340.10">
    <property type="entry name" value="Phage tail collar domain"/>
    <property type="match status" value="1"/>
</dbReference>
<dbReference type="InterPro" id="IPR037053">
    <property type="entry name" value="Phage_tail_collar_dom_sf"/>
</dbReference>
<sequence>MKLTASLFAKSALATSLAIVSFHSEEASACAYEPLIGSVCYMVTDFCPRGFVRADGQLLQINANQALFSLVGNIYGGQMSAGTFGVPDLRGRSAIGVGQGTGLSVNVVRGQMIGAETATLTVNNLAMHSHDVTTVQPANDNVTIPAIPGTLSVAATLPLSTTAPSSGGAAPIAGLNYLSAISATVPVGAGTQNATFKGPYVQSKPAAGATLPADVTVSGSPTIPTFSFKVPEVVVGNTGANTPFSVRDPALGLTACIAAQGIYPERP</sequence>
<comment type="caution">
    <text evidence="2">The sequence shown here is derived from an EMBL/GenBank/DDBJ whole genome shotgun (WGS) entry which is preliminary data.</text>
</comment>
<proteinExistence type="predicted"/>
<name>A0A1V2R607_9GAMM</name>
<accession>A0A1V2R607</accession>
<protein>
    <submittedName>
        <fullName evidence="2">Phage tail protein</fullName>
    </submittedName>
</protein>
<evidence type="ECO:0000313" key="2">
    <source>
        <dbReference type="EMBL" id="ONK07873.1"/>
    </source>
</evidence>
<evidence type="ECO:0000259" key="1">
    <source>
        <dbReference type="Pfam" id="PF07484"/>
    </source>
</evidence>
<reference evidence="3" key="1">
    <citation type="submission" date="2016-11" db="EMBL/GenBank/DDBJ databases">
        <authorList>
            <person name="Panda P."/>
            <person name="Visnovsky S."/>
            <person name="Pitman A."/>
        </authorList>
    </citation>
    <scope>NUCLEOTIDE SEQUENCE [LARGE SCALE GENOMIC DNA]</scope>
    <source>
        <strain evidence="3">ICMP 9972</strain>
    </source>
</reference>
<dbReference type="EMBL" id="MPUJ01000003">
    <property type="protein sequence ID" value="ONK07873.1"/>
    <property type="molecule type" value="Genomic_DNA"/>
</dbReference>
<dbReference type="SUPFAM" id="SSF88874">
    <property type="entry name" value="Receptor-binding domain of short tail fibre protein gp12"/>
    <property type="match status" value="1"/>
</dbReference>
<feature type="domain" description="Phage tail collar" evidence="1">
    <location>
        <begin position="37"/>
        <end position="93"/>
    </location>
</feature>
<evidence type="ECO:0000313" key="3">
    <source>
        <dbReference type="Proteomes" id="UP000189286"/>
    </source>
</evidence>
<dbReference type="Proteomes" id="UP000189286">
    <property type="component" value="Unassembled WGS sequence"/>
</dbReference>
<dbReference type="InterPro" id="IPR011083">
    <property type="entry name" value="Phage_tail_collar_dom"/>
</dbReference>